<comment type="caution">
    <text evidence="1">The sequence shown here is derived from an EMBL/GenBank/DDBJ whole genome shotgun (WGS) entry which is preliminary data.</text>
</comment>
<proteinExistence type="predicted"/>
<accession>A0A2G9YXR2</accession>
<dbReference type="EMBL" id="PCRP01000003">
    <property type="protein sequence ID" value="PIP24035.1"/>
    <property type="molecule type" value="Genomic_DNA"/>
</dbReference>
<protein>
    <submittedName>
        <fullName evidence="1">Uncharacterized protein</fullName>
    </submittedName>
</protein>
<organism evidence="1 2">
    <name type="scientific">Candidatus Nealsonbacteria bacterium CG23_combo_of_CG06-09_8_20_14_all_38_19</name>
    <dbReference type="NCBI Taxonomy" id="1974721"/>
    <lineage>
        <taxon>Bacteria</taxon>
        <taxon>Candidatus Nealsoniibacteriota</taxon>
    </lineage>
</organism>
<reference evidence="1 2" key="1">
    <citation type="submission" date="2017-09" db="EMBL/GenBank/DDBJ databases">
        <title>Depth-based differentiation of microbial function through sediment-hosted aquifers and enrichment of novel symbionts in the deep terrestrial subsurface.</title>
        <authorList>
            <person name="Probst A.J."/>
            <person name="Ladd B."/>
            <person name="Jarett J.K."/>
            <person name="Geller-Mcgrath D.E."/>
            <person name="Sieber C.M."/>
            <person name="Emerson J.B."/>
            <person name="Anantharaman K."/>
            <person name="Thomas B.C."/>
            <person name="Malmstrom R."/>
            <person name="Stieglmeier M."/>
            <person name="Klingl A."/>
            <person name="Woyke T."/>
            <person name="Ryan C.M."/>
            <person name="Banfield J.F."/>
        </authorList>
    </citation>
    <scope>NUCLEOTIDE SEQUENCE [LARGE SCALE GENOMIC DNA]</scope>
    <source>
        <strain evidence="1">CG23_combo_of_CG06-09_8_20_14_all_38_19</strain>
    </source>
</reference>
<evidence type="ECO:0000313" key="1">
    <source>
        <dbReference type="EMBL" id="PIP24035.1"/>
    </source>
</evidence>
<evidence type="ECO:0000313" key="2">
    <source>
        <dbReference type="Proteomes" id="UP000230273"/>
    </source>
</evidence>
<dbReference type="AlphaFoldDB" id="A0A2G9YXR2"/>
<dbReference type="Proteomes" id="UP000230273">
    <property type="component" value="Unassembled WGS sequence"/>
</dbReference>
<sequence length="161" mass="18387">MAKIINHQTTQVNFTLIPRKPINVDVDTTKLKAKLSDIFENSKTILTQFPEIVILFDPNNQISINILRDQNRIIIANNTVTPYSGRPLESFFKFVKEAVDIIDNNEIKDYGFNILSNFDLENGTMDSGDFVKENYIKKEKFDTLGTLKSAGLKVVYEKGYC</sequence>
<gene>
    <name evidence="1" type="ORF">COX36_00110</name>
</gene>
<name>A0A2G9YXR2_9BACT</name>